<keyword evidence="7 10" id="KW-0408">Iron</keyword>
<feature type="binding site" evidence="10">
    <location>
        <position position="58"/>
    </location>
    <ligand>
        <name>[4Fe-4S] cluster</name>
        <dbReference type="ChEBI" id="CHEBI:49883"/>
        <label>1</label>
    </ligand>
</feature>
<dbReference type="InterPro" id="IPR010207">
    <property type="entry name" value="Elect_transpt_cplx_RnfB/RsxB"/>
</dbReference>
<evidence type="ECO:0000313" key="13">
    <source>
        <dbReference type="EMBL" id="CRF33862.1"/>
    </source>
</evidence>
<comment type="caution">
    <text evidence="10">Lacks conserved residue(s) required for the propagation of feature annotation.</text>
</comment>
<dbReference type="PROSITE" id="PS00198">
    <property type="entry name" value="4FE4S_FER_1"/>
    <property type="match status" value="1"/>
</dbReference>
<evidence type="ECO:0000256" key="8">
    <source>
        <dbReference type="ARBA" id="ARBA00023014"/>
    </source>
</evidence>
<dbReference type="RefSeq" id="WP_048594908.1">
    <property type="nucleotide sequence ID" value="NZ_CVLB01000001.1"/>
</dbReference>
<evidence type="ECO:0000256" key="10">
    <source>
        <dbReference type="HAMAP-Rule" id="MF_00463"/>
    </source>
</evidence>
<feature type="region of interest" description="Hydrophobic" evidence="10">
    <location>
        <begin position="1"/>
        <end position="27"/>
    </location>
</feature>
<feature type="binding site" evidence="10">
    <location>
        <position position="75"/>
    </location>
    <ligand>
        <name>[4Fe-4S] cluster</name>
        <dbReference type="ChEBI" id="CHEBI:49883"/>
        <label>1</label>
    </ligand>
</feature>
<dbReference type="InterPro" id="IPR017896">
    <property type="entry name" value="4Fe4S_Fe-S-bd"/>
</dbReference>
<keyword evidence="6 10" id="KW-0249">Electron transport</keyword>
<dbReference type="PANTHER" id="PTHR43560">
    <property type="entry name" value="ION-TRANSLOCATING OXIDOREDUCTASE COMPLEX SUBUNIT B"/>
    <property type="match status" value="1"/>
</dbReference>
<dbReference type="Pfam" id="PF00037">
    <property type="entry name" value="Fer4"/>
    <property type="match status" value="1"/>
</dbReference>
<dbReference type="GO" id="GO:0046872">
    <property type="term" value="F:metal ion binding"/>
    <property type="evidence" value="ECO:0007669"/>
    <property type="project" value="UniProtKB-KW"/>
</dbReference>
<feature type="domain" description="4Fe-4S" evidence="12">
    <location>
        <begin position="45"/>
        <end position="76"/>
    </location>
</feature>
<feature type="binding site" evidence="10">
    <location>
        <position position="138"/>
    </location>
    <ligand>
        <name>[4Fe-4S] cluster</name>
        <dbReference type="ChEBI" id="CHEBI:49883"/>
        <label>2</label>
    </ligand>
</feature>
<protein>
    <recommendedName>
        <fullName evidence="10">Ion-translocating oxidoreductase complex subunit B</fullName>
        <ecNumber evidence="10">7.-.-.-</ecNumber>
    </recommendedName>
    <alternativeName>
        <fullName evidence="10">Rnf electron transport complex subunit B</fullName>
    </alternativeName>
</protein>
<comment type="subcellular location">
    <subcellularLocation>
        <location evidence="10">Cell membrane</location>
    </subcellularLocation>
</comment>
<comment type="subunit">
    <text evidence="10">The complex is composed of six subunits: RnfA, RnfB, RnfC, RnfD, RnfE and RnfG.</text>
</comment>
<dbReference type="Gene3D" id="3.30.70.20">
    <property type="match status" value="1"/>
</dbReference>
<gene>
    <name evidence="10" type="primary">rnfB</name>
    <name evidence="13" type="ORF">BRSU_1720</name>
</gene>
<dbReference type="EMBL" id="CVLB01000001">
    <property type="protein sequence ID" value="CRF33862.1"/>
    <property type="molecule type" value="Genomic_DNA"/>
</dbReference>
<reference evidence="14" key="1">
    <citation type="submission" date="2015-04" db="EMBL/GenBank/DDBJ databases">
        <authorList>
            <person name="Mushtaq Mamoona"/>
        </authorList>
    </citation>
    <scope>NUCLEOTIDE SEQUENCE [LARGE SCALE GENOMIC DNA]</scope>
    <source>
        <strain evidence="14">AN4859/03</strain>
    </source>
</reference>
<organism evidence="13 14">
    <name type="scientific">Brachyspira suanatina</name>
    <dbReference type="NCBI Taxonomy" id="381802"/>
    <lineage>
        <taxon>Bacteria</taxon>
        <taxon>Pseudomonadati</taxon>
        <taxon>Spirochaetota</taxon>
        <taxon>Spirochaetia</taxon>
        <taxon>Brachyspirales</taxon>
        <taxon>Brachyspiraceae</taxon>
        <taxon>Brachyspira</taxon>
    </lineage>
</organism>
<evidence type="ECO:0000256" key="3">
    <source>
        <dbReference type="ARBA" id="ARBA00022723"/>
    </source>
</evidence>
<feature type="binding site" evidence="10">
    <location>
        <position position="152"/>
    </location>
    <ligand>
        <name>[4Fe-4S] cluster</name>
        <dbReference type="ChEBI" id="CHEBI:49883"/>
        <label>3</label>
    </ligand>
</feature>
<feature type="binding site" evidence="10">
    <location>
        <position position="173"/>
    </location>
    <ligand>
        <name>[4Fe-4S] cluster</name>
        <dbReference type="ChEBI" id="CHEBI:49883"/>
        <label>3</label>
    </ligand>
</feature>
<dbReference type="Proteomes" id="UP000043763">
    <property type="component" value="Unassembled WGS sequence"/>
</dbReference>
<dbReference type="NCBIfam" id="TIGR01944">
    <property type="entry name" value="rnfB"/>
    <property type="match status" value="1"/>
</dbReference>
<evidence type="ECO:0000259" key="12">
    <source>
        <dbReference type="Pfam" id="PF04060"/>
    </source>
</evidence>
<dbReference type="InterPro" id="IPR050395">
    <property type="entry name" value="4Fe4S_Ferredoxin_RnfB"/>
</dbReference>
<keyword evidence="9 10" id="KW-0472">Membrane</keyword>
<dbReference type="InterPro" id="IPR017900">
    <property type="entry name" value="4Fe4S_Fe_S_CS"/>
</dbReference>
<comment type="similarity">
    <text evidence="10">Belongs to the 4Fe4S bacterial-type ferredoxin family. RnfB subfamily.</text>
</comment>
<feature type="binding site" evidence="10">
    <location>
        <position position="176"/>
    </location>
    <ligand>
        <name>[4Fe-4S] cluster</name>
        <dbReference type="ChEBI" id="CHEBI:49883"/>
        <label>3</label>
    </ligand>
</feature>
<dbReference type="EC" id="7.-.-.-" evidence="10"/>
<feature type="binding site" evidence="10">
    <location>
        <position position="148"/>
    </location>
    <ligand>
        <name>[4Fe-4S] cluster</name>
        <dbReference type="ChEBI" id="CHEBI:49883"/>
        <label>2</label>
    </ligand>
</feature>
<dbReference type="InterPro" id="IPR007202">
    <property type="entry name" value="4Fe-4S_dom"/>
</dbReference>
<evidence type="ECO:0000259" key="11">
    <source>
        <dbReference type="Pfam" id="PF00037"/>
    </source>
</evidence>
<keyword evidence="1 10" id="KW-0813">Transport</keyword>
<feature type="binding site" evidence="10">
    <location>
        <position position="50"/>
    </location>
    <ligand>
        <name>[4Fe-4S] cluster</name>
        <dbReference type="ChEBI" id="CHEBI:49883"/>
        <label>1</label>
    </ligand>
</feature>
<dbReference type="OrthoDB" id="9789936at2"/>
<dbReference type="PANTHER" id="PTHR43560:SF1">
    <property type="entry name" value="ION-TRANSLOCATING OXIDOREDUCTASE COMPLEX SUBUNIT B"/>
    <property type="match status" value="1"/>
</dbReference>
<accession>A0A0G4K823</accession>
<keyword evidence="4 10" id="KW-0677">Repeat</keyword>
<evidence type="ECO:0000313" key="14">
    <source>
        <dbReference type="Proteomes" id="UP000043763"/>
    </source>
</evidence>
<keyword evidence="10" id="KW-1003">Cell membrane</keyword>
<evidence type="ECO:0000256" key="1">
    <source>
        <dbReference type="ARBA" id="ARBA00022448"/>
    </source>
</evidence>
<name>A0A0G4K823_9SPIR</name>
<sequence>MMTSVLVASISSGLIALILAVLLIFSSKIFKVEVDERVTTLTEMLPGANCGGCGFPGCAQFAKALVDDKAPVDGCSVGGPDTAAKVADFLGKVAPEQKEKTRAYIFCHGHNGIAKSNRVYKGAPTCVSAVMAGGNKECSYGCVGFYDCMNACDFGAIIKDEETGMPVIVEDKCVSCGACVKACPQKLIEIHPASQDIHVYCKSKDKGPIAKKACDRACIGCSICVKNTKEGGMKVDNYLAIVNYEDYAVTNESIAKCPTKAITDEKVNSVKSLPVPLKKA</sequence>
<evidence type="ECO:0000256" key="6">
    <source>
        <dbReference type="ARBA" id="ARBA00022982"/>
    </source>
</evidence>
<keyword evidence="2 10" id="KW-0004">4Fe-4S</keyword>
<dbReference type="GO" id="GO:0022900">
    <property type="term" value="P:electron transport chain"/>
    <property type="evidence" value="ECO:0007669"/>
    <property type="project" value="UniProtKB-UniRule"/>
</dbReference>
<keyword evidence="5 10" id="KW-1278">Translocase</keyword>
<dbReference type="Gene3D" id="1.10.15.40">
    <property type="entry name" value="Electron transport complex subunit B, putative Fe-S cluster"/>
    <property type="match status" value="1"/>
</dbReference>
<dbReference type="AlphaFoldDB" id="A0A0G4K823"/>
<comment type="function">
    <text evidence="10">Part of a membrane-bound complex that couples electron transfer with translocation of ions across the membrane.</text>
</comment>
<dbReference type="GO" id="GO:0009055">
    <property type="term" value="F:electron transfer activity"/>
    <property type="evidence" value="ECO:0007669"/>
    <property type="project" value="InterPro"/>
</dbReference>
<evidence type="ECO:0000256" key="9">
    <source>
        <dbReference type="ARBA" id="ARBA00023136"/>
    </source>
</evidence>
<evidence type="ECO:0000256" key="4">
    <source>
        <dbReference type="ARBA" id="ARBA00022737"/>
    </source>
</evidence>
<dbReference type="GO" id="GO:0051539">
    <property type="term" value="F:4 iron, 4 sulfur cluster binding"/>
    <property type="evidence" value="ECO:0007669"/>
    <property type="project" value="UniProtKB-UniRule"/>
</dbReference>
<keyword evidence="14" id="KW-1185">Reference proteome</keyword>
<feature type="binding site" evidence="10">
    <location>
        <position position="179"/>
    </location>
    <ligand>
        <name>[4Fe-4S] cluster</name>
        <dbReference type="ChEBI" id="CHEBI:49883"/>
        <label>3</label>
    </ligand>
</feature>
<evidence type="ECO:0000256" key="2">
    <source>
        <dbReference type="ARBA" id="ARBA00022485"/>
    </source>
</evidence>
<feature type="binding site" evidence="10">
    <location>
        <position position="142"/>
    </location>
    <ligand>
        <name>[4Fe-4S] cluster</name>
        <dbReference type="ChEBI" id="CHEBI:49883"/>
        <label>2</label>
    </ligand>
</feature>
<dbReference type="SUPFAM" id="SSF54862">
    <property type="entry name" value="4Fe-4S ferredoxins"/>
    <property type="match status" value="1"/>
</dbReference>
<evidence type="ECO:0000256" key="7">
    <source>
        <dbReference type="ARBA" id="ARBA00023004"/>
    </source>
</evidence>
<dbReference type="Pfam" id="PF04060">
    <property type="entry name" value="FeS"/>
    <property type="match status" value="1"/>
</dbReference>
<keyword evidence="3 10" id="KW-0479">Metal-binding</keyword>
<dbReference type="HAMAP" id="MF_00463">
    <property type="entry name" value="RsxB_RnfB"/>
    <property type="match status" value="1"/>
</dbReference>
<keyword evidence="8 10" id="KW-0411">Iron-sulfur</keyword>
<feature type="binding site" evidence="10">
    <location>
        <position position="53"/>
    </location>
    <ligand>
        <name>[4Fe-4S] cluster</name>
        <dbReference type="ChEBI" id="CHEBI:49883"/>
        <label>1</label>
    </ligand>
</feature>
<feature type="binding site" evidence="10">
    <location>
        <position position="183"/>
    </location>
    <ligand>
        <name>[4Fe-4S] cluster</name>
        <dbReference type="ChEBI" id="CHEBI:49883"/>
        <label>2</label>
    </ligand>
</feature>
<dbReference type="GO" id="GO:0005886">
    <property type="term" value="C:plasma membrane"/>
    <property type="evidence" value="ECO:0007669"/>
    <property type="project" value="UniProtKB-SubCell"/>
</dbReference>
<comment type="cofactor">
    <cofactor evidence="10">
        <name>[4Fe-4S] cluster</name>
        <dbReference type="ChEBI" id="CHEBI:49883"/>
    </cofactor>
    <text evidence="10">Binds 3 [4Fe-4S] clusters.</text>
</comment>
<feature type="domain" description="4Fe-4S ferredoxin-type" evidence="11">
    <location>
        <begin position="166"/>
        <end position="188"/>
    </location>
</feature>
<proteinExistence type="inferred from homology"/>
<evidence type="ECO:0000256" key="5">
    <source>
        <dbReference type="ARBA" id="ARBA00022967"/>
    </source>
</evidence>